<evidence type="ECO:0000313" key="7">
    <source>
        <dbReference type="EMBL" id="CAL5138920.1"/>
    </source>
</evidence>
<dbReference type="PANTHER" id="PTHR46630">
    <property type="entry name" value="TETRATRICOPEPTIDE REPEAT PROTEIN 29"/>
    <property type="match status" value="1"/>
</dbReference>
<evidence type="ECO:0000256" key="6">
    <source>
        <dbReference type="ARBA" id="ARBA00044739"/>
    </source>
</evidence>
<dbReference type="PANTHER" id="PTHR46630:SF1">
    <property type="entry name" value="TETRATRICOPEPTIDE REPEAT PROTEIN 29"/>
    <property type="match status" value="1"/>
</dbReference>
<dbReference type="SUPFAM" id="SSF48452">
    <property type="entry name" value="TPR-like"/>
    <property type="match status" value="1"/>
</dbReference>
<comment type="function">
    <text evidence="6">Axonemal protein which is implicated in axonemal and/or peri-axonemal structure assembly and regulates flagellum assembly and beating and therefore sperm motility.</text>
</comment>
<evidence type="ECO:0000313" key="8">
    <source>
        <dbReference type="Proteomes" id="UP001497525"/>
    </source>
</evidence>
<evidence type="ECO:0000256" key="3">
    <source>
        <dbReference type="ARBA" id="ARBA00022737"/>
    </source>
</evidence>
<dbReference type="AlphaFoldDB" id="A0AAV2TNQ9"/>
<dbReference type="GO" id="GO:0005737">
    <property type="term" value="C:cytoplasm"/>
    <property type="evidence" value="ECO:0007669"/>
    <property type="project" value="UniProtKB-SubCell"/>
</dbReference>
<evidence type="ECO:0000256" key="1">
    <source>
        <dbReference type="ARBA" id="ARBA00004496"/>
    </source>
</evidence>
<dbReference type="GO" id="GO:0005929">
    <property type="term" value="C:cilium"/>
    <property type="evidence" value="ECO:0007669"/>
    <property type="project" value="TreeGrafter"/>
</dbReference>
<dbReference type="GO" id="GO:0003341">
    <property type="term" value="P:cilium movement"/>
    <property type="evidence" value="ECO:0007669"/>
    <property type="project" value="TreeGrafter"/>
</dbReference>
<sequence>MHEGHHTYIAVPMEVNNNADKIPSYSSCYGGRHAAQSLISKPIGYCAPAHGINCETVNRLQAPIECPNIGCNVSNMGPKKLVPIQCAQLNEVINDQATKLRLRSELPHLTRRDVSQYRLPFYEVLCNDLLRNGYHYAFTELFNLHKRQDDERRIAGPDSPLWFIPPLSEQPEKIKLLSFHLCQAESATRRGDKHTLFTSYLLLGLAFMESCDDLWVAEHFFLRALEVAKTITDDDGLKLATAHQHYGRLKQAKNDLEEAHKSLSEFYRLTRGKEWRDCDGHFLRKLAAKYLVDNYEKKIQATPAEYHSDRITLCKQAQEIALECEDWKVESLVWLRLGQLLEAAGNLPEGIRIYKEYFDKSAAKEDYISLGKACEALAKLCQRQGKIPESILYLQKFASICERNGQWVQLGRACQMLGEAFDAVGDYASALKWMRKAYTLPNMIQGLKPEHCRQTTEASRIMIGISRAHLMNTAYTKTVLTNTPPSTLKIIDWKAYPMNEEKLFLQEEIKLPPIRLGEQKPARDVISYALHPSTGFLYH</sequence>
<dbReference type="InterPro" id="IPR011990">
    <property type="entry name" value="TPR-like_helical_dom_sf"/>
</dbReference>
<gene>
    <name evidence="7" type="ORF">CDAUBV1_LOCUS13984</name>
</gene>
<protein>
    <recommendedName>
        <fullName evidence="5">Tetratricopeptide repeat protein 29</fullName>
    </recommendedName>
</protein>
<comment type="caution">
    <text evidence="7">The sequence shown here is derived from an EMBL/GenBank/DDBJ whole genome shotgun (WGS) entry which is preliminary data.</text>
</comment>
<keyword evidence="2" id="KW-0963">Cytoplasm</keyword>
<comment type="subcellular location">
    <subcellularLocation>
        <location evidence="1">Cytoplasm</location>
    </subcellularLocation>
</comment>
<dbReference type="InterPro" id="IPR051476">
    <property type="entry name" value="Bac_ResReg_Asp_Phosphatase"/>
</dbReference>
<dbReference type="Proteomes" id="UP001497525">
    <property type="component" value="Unassembled WGS sequence"/>
</dbReference>
<evidence type="ECO:0000256" key="2">
    <source>
        <dbReference type="ARBA" id="ARBA00022490"/>
    </source>
</evidence>
<accession>A0AAV2TNQ9</accession>
<dbReference type="Gene3D" id="1.25.40.10">
    <property type="entry name" value="Tetratricopeptide repeat domain"/>
    <property type="match status" value="1"/>
</dbReference>
<name>A0AAV2TNQ9_CALDB</name>
<keyword evidence="4" id="KW-0802">TPR repeat</keyword>
<dbReference type="Pfam" id="PF13181">
    <property type="entry name" value="TPR_8"/>
    <property type="match status" value="1"/>
</dbReference>
<evidence type="ECO:0000256" key="4">
    <source>
        <dbReference type="ARBA" id="ARBA00022803"/>
    </source>
</evidence>
<evidence type="ECO:0000256" key="5">
    <source>
        <dbReference type="ARBA" id="ARBA00040665"/>
    </source>
</evidence>
<organism evidence="7 8">
    <name type="scientific">Calicophoron daubneyi</name>
    <name type="common">Rumen fluke</name>
    <name type="synonym">Paramphistomum daubneyi</name>
    <dbReference type="NCBI Taxonomy" id="300641"/>
    <lineage>
        <taxon>Eukaryota</taxon>
        <taxon>Metazoa</taxon>
        <taxon>Spiralia</taxon>
        <taxon>Lophotrochozoa</taxon>
        <taxon>Platyhelminthes</taxon>
        <taxon>Trematoda</taxon>
        <taxon>Digenea</taxon>
        <taxon>Plagiorchiida</taxon>
        <taxon>Pronocephalata</taxon>
        <taxon>Paramphistomoidea</taxon>
        <taxon>Paramphistomidae</taxon>
        <taxon>Calicophoron</taxon>
    </lineage>
</organism>
<reference evidence="7" key="1">
    <citation type="submission" date="2024-06" db="EMBL/GenBank/DDBJ databases">
        <authorList>
            <person name="Liu X."/>
            <person name="Lenzi L."/>
            <person name="Haldenby T S."/>
            <person name="Uol C."/>
        </authorList>
    </citation>
    <scope>NUCLEOTIDE SEQUENCE</scope>
</reference>
<proteinExistence type="predicted"/>
<dbReference type="EMBL" id="CAXLJL010000556">
    <property type="protein sequence ID" value="CAL5138920.1"/>
    <property type="molecule type" value="Genomic_DNA"/>
</dbReference>
<dbReference type="InterPro" id="IPR019734">
    <property type="entry name" value="TPR_rpt"/>
</dbReference>
<keyword evidence="3" id="KW-0677">Repeat</keyword>